<feature type="compositionally biased region" description="Low complexity" evidence="1">
    <location>
        <begin position="856"/>
        <end position="868"/>
    </location>
</feature>
<dbReference type="InterPro" id="IPR036047">
    <property type="entry name" value="F-box-like_dom_sf"/>
</dbReference>
<keyword evidence="3" id="KW-1185">Reference proteome</keyword>
<gene>
    <name evidence="2" type="ORF">BGZ99_008876</name>
</gene>
<feature type="compositionally biased region" description="Polar residues" evidence="1">
    <location>
        <begin position="870"/>
        <end position="887"/>
    </location>
</feature>
<organism evidence="2 3">
    <name type="scientific">Dissophora globulifera</name>
    <dbReference type="NCBI Taxonomy" id="979702"/>
    <lineage>
        <taxon>Eukaryota</taxon>
        <taxon>Fungi</taxon>
        <taxon>Fungi incertae sedis</taxon>
        <taxon>Mucoromycota</taxon>
        <taxon>Mortierellomycotina</taxon>
        <taxon>Mortierellomycetes</taxon>
        <taxon>Mortierellales</taxon>
        <taxon>Mortierellaceae</taxon>
        <taxon>Dissophora</taxon>
    </lineage>
</organism>
<comment type="caution">
    <text evidence="2">The sequence shown here is derived from an EMBL/GenBank/DDBJ whole genome shotgun (WGS) entry which is preliminary data.</text>
</comment>
<dbReference type="EMBL" id="JAAAIP010000071">
    <property type="protein sequence ID" value="KAG0326869.1"/>
    <property type="molecule type" value="Genomic_DNA"/>
</dbReference>
<name>A0A9P6RQY7_9FUNG</name>
<feature type="region of interest" description="Disordered" evidence="1">
    <location>
        <begin position="814"/>
        <end position="888"/>
    </location>
</feature>
<feature type="region of interest" description="Disordered" evidence="1">
    <location>
        <begin position="1012"/>
        <end position="1052"/>
    </location>
</feature>
<feature type="region of interest" description="Disordered" evidence="1">
    <location>
        <begin position="613"/>
        <end position="633"/>
    </location>
</feature>
<dbReference type="Proteomes" id="UP000738325">
    <property type="component" value="Unassembled WGS sequence"/>
</dbReference>
<feature type="compositionally biased region" description="Polar residues" evidence="1">
    <location>
        <begin position="618"/>
        <end position="633"/>
    </location>
</feature>
<evidence type="ECO:0008006" key="4">
    <source>
        <dbReference type="Google" id="ProtNLM"/>
    </source>
</evidence>
<protein>
    <recommendedName>
        <fullName evidence="4">F-box domain-containing protein</fullName>
    </recommendedName>
</protein>
<dbReference type="SUPFAM" id="SSF81383">
    <property type="entry name" value="F-box domain"/>
    <property type="match status" value="1"/>
</dbReference>
<dbReference type="AlphaFoldDB" id="A0A9P6RQY7"/>
<sequence>MPLPPTDVSDAGSGSSDTLLSPAASRALQIPELLEQILFCLSVDQLSPTRLVSRHWNQAALRPTWHCVRFTPDNASNLLQRDLAAYGHMVEVLDLSDWTAVDHLTTASRDKQLAGLVNDDLVQTLTQLCPRVNALRIPYHSREDDFIERLIHHYATKKVNSINGNNSTSSSSIGGHDQVSQLSSLWLDLSQTPTLPAGKMSMITDAGVGLRQLRLKLQLQEYRSDHLSDASVQQSHRSCFFKFETLLKECSKNLEDLEVVPAPGFLSMMDQQQQSAHPVPSNASNDTLHELQQALLNMHITPTGSSNTDTVGEEESPAKLSTPYTLLSFLMHKPSRLRRLHLGGVWFTEMDLWTLAEACPEITNLRLTNGEQDMDLTPSGLSRMHTQAGQGLEDVRDSRKQPLSFETVLKAWPWIRKLRLDGNRVRMLAEDKDAMAAPRLSQPLLPVGSYHLSSLSLYNTVGLCDATLITLIDLIHPTLQLLNVDRNTALTDKSIRHVLMTCSHLRELSAAELDLTMALFEDHDFDDDETVFVDRDGHDGVGNGSSTSVRWEGLEGLALKPWACSSTLENLDLSWRFVDGRAPHVPASMEAESFDSILENWDRNLLPPHDYLRDHQSQEQSPGGTQDQLPSFNQERAWRPRVPVRKMQRNILPMFRKLWQKRSIYERLRVLEKLEVLQLEGWLIPWRSADVTAFLGYSDQDREEGFVLDRHFVSSFKGAAEPTPTPAPSYDYREAEYVVVSSPMRTSISRVYQPPTTVRSNTLAHDQAQEDEDLSSGLFRRVPMSGLRRLRHLNIACEQAIFLDNPIGEESPFRRSVFKAPTGGDRQEDSMDNENEGLEDKIRERRQSAPVTANWTGTGKKTTSSHTGMLPNSTSIGPMRSRTSLQPWSRHEPNGAANLATNLHLFDPGYPLSPTTTSFNPGSIGPFDSSANDNHVRPTTVGVNQESFVFAVLGAFMKACPQLTTCVIRPTKDLKSSIPEVDENESEGHNLHEYPLQLASAPNHQLEQLIESSLQHQQKPEESSREVGQEQKRNKRKGLQMGPGAKQPAPTIVEELKSLRSVSSRKMLCTMRAYPEYSVIRAESTE</sequence>
<dbReference type="SUPFAM" id="SSF52047">
    <property type="entry name" value="RNI-like"/>
    <property type="match status" value="1"/>
</dbReference>
<dbReference type="InterPro" id="IPR032675">
    <property type="entry name" value="LRR_dom_sf"/>
</dbReference>
<proteinExistence type="predicted"/>
<feature type="compositionally biased region" description="Basic and acidic residues" evidence="1">
    <location>
        <begin position="838"/>
        <end position="847"/>
    </location>
</feature>
<reference evidence="2" key="1">
    <citation type="journal article" date="2020" name="Fungal Divers.">
        <title>Resolving the Mortierellaceae phylogeny through synthesis of multi-gene phylogenetics and phylogenomics.</title>
        <authorList>
            <person name="Vandepol N."/>
            <person name="Liber J."/>
            <person name="Desiro A."/>
            <person name="Na H."/>
            <person name="Kennedy M."/>
            <person name="Barry K."/>
            <person name="Grigoriev I.V."/>
            <person name="Miller A.N."/>
            <person name="O'Donnell K."/>
            <person name="Stajich J.E."/>
            <person name="Bonito G."/>
        </authorList>
    </citation>
    <scope>NUCLEOTIDE SEQUENCE</scope>
    <source>
        <strain evidence="2">REB-010B</strain>
    </source>
</reference>
<evidence type="ECO:0000256" key="1">
    <source>
        <dbReference type="SAM" id="MobiDB-lite"/>
    </source>
</evidence>
<evidence type="ECO:0000313" key="2">
    <source>
        <dbReference type="EMBL" id="KAG0326869.1"/>
    </source>
</evidence>
<dbReference type="OrthoDB" id="2425465at2759"/>
<dbReference type="Gene3D" id="3.80.10.10">
    <property type="entry name" value="Ribonuclease Inhibitor"/>
    <property type="match status" value="1"/>
</dbReference>
<evidence type="ECO:0000313" key="3">
    <source>
        <dbReference type="Proteomes" id="UP000738325"/>
    </source>
</evidence>
<feature type="compositionally biased region" description="Basic and acidic residues" evidence="1">
    <location>
        <begin position="1018"/>
        <end position="1032"/>
    </location>
</feature>
<accession>A0A9P6RQY7</accession>